<reference evidence="1" key="1">
    <citation type="submission" date="2007-07" db="EMBL/GenBank/DDBJ databases">
        <title>PCAP assembly of the Caenorhabditis remanei genome.</title>
        <authorList>
            <consortium name="The Caenorhabditis remanei Sequencing Consortium"/>
            <person name="Wilson R.K."/>
        </authorList>
    </citation>
    <scope>NUCLEOTIDE SEQUENCE [LARGE SCALE GENOMIC DNA]</scope>
    <source>
        <strain evidence="1">PB4641</strain>
    </source>
</reference>
<dbReference type="Proteomes" id="UP000008281">
    <property type="component" value="Unassembled WGS sequence"/>
</dbReference>
<evidence type="ECO:0000313" key="2">
    <source>
        <dbReference type="Proteomes" id="UP000008281"/>
    </source>
</evidence>
<name>E3ML33_CAERE</name>
<dbReference type="EMBL" id="DS268454">
    <property type="protein sequence ID" value="EFP04447.1"/>
    <property type="molecule type" value="Genomic_DNA"/>
</dbReference>
<gene>
    <name evidence="1" type="ORF">CRE_25626</name>
</gene>
<dbReference type="AlphaFoldDB" id="E3ML33"/>
<dbReference type="STRING" id="31234.E3ML33"/>
<proteinExistence type="predicted"/>
<sequence length="271" mass="30829">MAGQTEKGKVWKRTCCSGSFNLHARNIAPIMPGTLETRAPEEDDSVVVRTGVQVCVNNILRDLKNTSSYTEQLNKHVQSSDKCRNEYSVLINTHTMGEAIEELVSEQTIYGAPIFNNPNVVNSMAVSWKVNDLLGKKVEETPTTPPNASRMDTTFVIESRRFDIFTLNNQQLVNEEVYEKKENENVTHMSNNMEKLHNSESPQLVENQFVQEEEVFDDIHLATGTPLSRGEGSNTITRTRGNMIRPKQRSTIGHKQWDKLRSRLQQFKFGK</sequence>
<keyword evidence="2" id="KW-1185">Reference proteome</keyword>
<protein>
    <submittedName>
        <fullName evidence="1">Uncharacterized protein</fullName>
    </submittedName>
</protein>
<dbReference type="eggNOG" id="KOG1820">
    <property type="taxonomic scope" value="Eukaryota"/>
</dbReference>
<dbReference type="InParanoid" id="E3ML33"/>
<dbReference type="HOGENOM" id="CLU_1027581_0_0_1"/>
<organism evidence="2">
    <name type="scientific">Caenorhabditis remanei</name>
    <name type="common">Caenorhabditis vulgaris</name>
    <dbReference type="NCBI Taxonomy" id="31234"/>
    <lineage>
        <taxon>Eukaryota</taxon>
        <taxon>Metazoa</taxon>
        <taxon>Ecdysozoa</taxon>
        <taxon>Nematoda</taxon>
        <taxon>Chromadorea</taxon>
        <taxon>Rhabditida</taxon>
        <taxon>Rhabditina</taxon>
        <taxon>Rhabditomorpha</taxon>
        <taxon>Rhabditoidea</taxon>
        <taxon>Rhabditidae</taxon>
        <taxon>Peloderinae</taxon>
        <taxon>Caenorhabditis</taxon>
    </lineage>
</organism>
<accession>E3ML33</accession>
<evidence type="ECO:0000313" key="1">
    <source>
        <dbReference type="EMBL" id="EFP04447.1"/>
    </source>
</evidence>